<reference evidence="14" key="1">
    <citation type="journal article" date="2014" name="Front. Microbiol.">
        <title>High frequency of phylogenetically diverse reductive dehalogenase-homologous genes in deep subseafloor sedimentary metagenomes.</title>
        <authorList>
            <person name="Kawai M."/>
            <person name="Futagami T."/>
            <person name="Toyoda A."/>
            <person name="Takaki Y."/>
            <person name="Nishi S."/>
            <person name="Hori S."/>
            <person name="Arai W."/>
            <person name="Tsubouchi T."/>
            <person name="Morono Y."/>
            <person name="Uchiyama I."/>
            <person name="Ito T."/>
            <person name="Fujiyama A."/>
            <person name="Inagaki F."/>
            <person name="Takami H."/>
        </authorList>
    </citation>
    <scope>NUCLEOTIDE SEQUENCE</scope>
    <source>
        <strain evidence="14">Expedition CK06-06</strain>
    </source>
</reference>
<dbReference type="EMBL" id="BARW01000676">
    <property type="protein sequence ID" value="GAI67691.1"/>
    <property type="molecule type" value="Genomic_DNA"/>
</dbReference>
<dbReference type="Pfam" id="PF18319">
    <property type="entry name" value="Zn_ribbon_PriA"/>
    <property type="match status" value="1"/>
</dbReference>
<comment type="catalytic activity">
    <reaction evidence="12">
        <text>ATP + H2O = ADP + phosphate + H(+)</text>
        <dbReference type="Rhea" id="RHEA:13065"/>
        <dbReference type="ChEBI" id="CHEBI:15377"/>
        <dbReference type="ChEBI" id="CHEBI:15378"/>
        <dbReference type="ChEBI" id="CHEBI:30616"/>
        <dbReference type="ChEBI" id="CHEBI:43474"/>
        <dbReference type="ChEBI" id="CHEBI:456216"/>
        <dbReference type="EC" id="5.6.2.4"/>
    </reaction>
</comment>
<dbReference type="GO" id="GO:1990077">
    <property type="term" value="C:primosome complex"/>
    <property type="evidence" value="ECO:0007669"/>
    <property type="project" value="UniProtKB-KW"/>
</dbReference>
<feature type="non-terminal residue" evidence="14">
    <location>
        <position position="1"/>
    </location>
</feature>
<keyword evidence="4" id="KW-0547">Nucleotide-binding</keyword>
<evidence type="ECO:0000256" key="6">
    <source>
        <dbReference type="ARBA" id="ARBA00022806"/>
    </source>
</evidence>
<dbReference type="SMART" id="SM00487">
    <property type="entry name" value="DEXDc"/>
    <property type="match status" value="1"/>
</dbReference>
<dbReference type="InterPro" id="IPR001650">
    <property type="entry name" value="Helicase_C-like"/>
</dbReference>
<evidence type="ECO:0000256" key="9">
    <source>
        <dbReference type="ARBA" id="ARBA00023125"/>
    </source>
</evidence>
<dbReference type="Pfam" id="PF18074">
    <property type="entry name" value="PriA_C"/>
    <property type="match status" value="1"/>
</dbReference>
<proteinExistence type="inferred from homology"/>
<dbReference type="GO" id="GO:0005524">
    <property type="term" value="F:ATP binding"/>
    <property type="evidence" value="ECO:0007669"/>
    <property type="project" value="UniProtKB-KW"/>
</dbReference>
<dbReference type="GO" id="GO:0006270">
    <property type="term" value="P:DNA replication initiation"/>
    <property type="evidence" value="ECO:0007669"/>
    <property type="project" value="TreeGrafter"/>
</dbReference>
<dbReference type="SMART" id="SM00490">
    <property type="entry name" value="HELICc"/>
    <property type="match status" value="1"/>
</dbReference>
<evidence type="ECO:0000256" key="3">
    <source>
        <dbReference type="ARBA" id="ARBA00022723"/>
    </source>
</evidence>
<evidence type="ECO:0000256" key="5">
    <source>
        <dbReference type="ARBA" id="ARBA00022801"/>
    </source>
</evidence>
<keyword evidence="1" id="KW-0639">Primosome</keyword>
<dbReference type="CDD" id="cd17929">
    <property type="entry name" value="DEXHc_priA"/>
    <property type="match status" value="1"/>
</dbReference>
<keyword evidence="10" id="KW-0413">Isomerase</keyword>
<dbReference type="GO" id="GO:0006269">
    <property type="term" value="P:DNA replication, synthesis of primer"/>
    <property type="evidence" value="ECO:0007669"/>
    <property type="project" value="UniProtKB-KW"/>
</dbReference>
<name>X1RL52_9ZZZZ</name>
<evidence type="ECO:0000256" key="8">
    <source>
        <dbReference type="ARBA" id="ARBA00022840"/>
    </source>
</evidence>
<dbReference type="Gene3D" id="3.40.50.300">
    <property type="entry name" value="P-loop containing nucleotide triphosphate hydrolases"/>
    <property type="match status" value="2"/>
</dbReference>
<dbReference type="GO" id="GO:0003677">
    <property type="term" value="F:DNA binding"/>
    <property type="evidence" value="ECO:0007669"/>
    <property type="project" value="UniProtKB-KW"/>
</dbReference>
<evidence type="ECO:0000313" key="14">
    <source>
        <dbReference type="EMBL" id="GAI67691.1"/>
    </source>
</evidence>
<keyword evidence="3" id="KW-0479">Metal-binding</keyword>
<dbReference type="GO" id="GO:0043138">
    <property type="term" value="F:3'-5' DNA helicase activity"/>
    <property type="evidence" value="ECO:0007669"/>
    <property type="project" value="UniProtKB-EC"/>
</dbReference>
<keyword evidence="5" id="KW-0378">Hydrolase</keyword>
<keyword evidence="8" id="KW-0067">ATP-binding</keyword>
<sequence>IGQGLVVRSYELGRVRVKPKKMAYLCLAVKASEARQEAARLREQGKAIKQANLLEFLSQAPQPVPLSEARRGANCSASTVKAVISRGLVELQQIEVKREPISYQGITPSEPLTLTDAQKSAFQSIQSSLFQVVKGQASPAIFLLHGVTGSGKTEIYLQALAEVVKLGKRGIVLVPEIALTPQTIERFASRFPHKVAVLHSKLSLGEQFDEWQRIRNGEFDVVIGSRSAIFAPQPDLGLIVIDEEHEWTYKQHDKSPRYHTRDVAIKLADLTGVVVILGSATPDVGTFYHAQRGDYHLLQLAERVTPSEGSSLPQVKVVDLRDELKAGNRSLFSRSLSQATAKAVASGEQVILFLNRRGAATFIQCRSCGFVLRCRRCEVPLTYHFVGDVLVCHRCNYRMPVPQICPRCLSRRIKFLGIGTQKLEREAGYTFPQAKLLRWDSDITKGKYSHEEILSKFRAHEADILIGTQMIAKGLDLPLITLVGVVSADTSLNLPDFRAGERTFQLLSQVAGRAGRGILGGQVIIQTYSPEHYAIQAAAKHDYASFYDKEIAYRRQLHNPPFTRLVCLTCSHTNDALCQREAEKMRRLLIEERDSRGIADLSLIGPAPAFVHRLRGRFRWQLILRGAEPSAFLSQIPIPHGWTVDIDPVSLI</sequence>
<evidence type="ECO:0000256" key="4">
    <source>
        <dbReference type="ARBA" id="ARBA00022741"/>
    </source>
</evidence>
<evidence type="ECO:0000256" key="12">
    <source>
        <dbReference type="ARBA" id="ARBA00048988"/>
    </source>
</evidence>
<evidence type="ECO:0000259" key="13">
    <source>
        <dbReference type="PROSITE" id="PS51192"/>
    </source>
</evidence>
<dbReference type="SUPFAM" id="SSF52540">
    <property type="entry name" value="P-loop containing nucleoside triphosphate hydrolases"/>
    <property type="match status" value="2"/>
</dbReference>
<dbReference type="NCBIfam" id="TIGR00595">
    <property type="entry name" value="priA"/>
    <property type="match status" value="1"/>
</dbReference>
<keyword evidence="2" id="KW-0235">DNA replication</keyword>
<gene>
    <name evidence="14" type="ORF">S12H4_02661</name>
</gene>
<dbReference type="PANTHER" id="PTHR30580:SF0">
    <property type="entry name" value="PRIMOSOMAL PROTEIN N"/>
    <property type="match status" value="1"/>
</dbReference>
<dbReference type="InterPro" id="IPR011545">
    <property type="entry name" value="DEAD/DEAH_box_helicase_dom"/>
</dbReference>
<evidence type="ECO:0000256" key="10">
    <source>
        <dbReference type="ARBA" id="ARBA00023235"/>
    </source>
</evidence>
<organism evidence="14">
    <name type="scientific">marine sediment metagenome</name>
    <dbReference type="NCBI Taxonomy" id="412755"/>
    <lineage>
        <taxon>unclassified sequences</taxon>
        <taxon>metagenomes</taxon>
        <taxon>ecological metagenomes</taxon>
    </lineage>
</organism>
<dbReference type="InterPro" id="IPR027417">
    <property type="entry name" value="P-loop_NTPase"/>
</dbReference>
<dbReference type="InterPro" id="IPR005259">
    <property type="entry name" value="PriA"/>
</dbReference>
<dbReference type="GO" id="GO:0006302">
    <property type="term" value="P:double-strand break repair"/>
    <property type="evidence" value="ECO:0007669"/>
    <property type="project" value="InterPro"/>
</dbReference>
<evidence type="ECO:0000256" key="11">
    <source>
        <dbReference type="ARBA" id="ARBA00034808"/>
    </source>
</evidence>
<evidence type="ECO:0000256" key="1">
    <source>
        <dbReference type="ARBA" id="ARBA00022515"/>
    </source>
</evidence>
<evidence type="ECO:0000256" key="2">
    <source>
        <dbReference type="ARBA" id="ARBA00022705"/>
    </source>
</evidence>
<keyword evidence="9" id="KW-0238">DNA-binding</keyword>
<feature type="domain" description="Helicase ATP-binding" evidence="13">
    <location>
        <begin position="133"/>
        <end position="300"/>
    </location>
</feature>
<dbReference type="InterPro" id="IPR014001">
    <property type="entry name" value="Helicase_ATP-bd"/>
</dbReference>
<dbReference type="Pfam" id="PF00270">
    <property type="entry name" value="DEAD"/>
    <property type="match status" value="1"/>
</dbReference>
<dbReference type="FunFam" id="3.40.50.300:FF:000489">
    <property type="entry name" value="Primosome assembly protein PriA"/>
    <property type="match status" value="1"/>
</dbReference>
<evidence type="ECO:0000256" key="7">
    <source>
        <dbReference type="ARBA" id="ARBA00022833"/>
    </source>
</evidence>
<dbReference type="InterPro" id="IPR040498">
    <property type="entry name" value="PriA_CRR"/>
</dbReference>
<protein>
    <recommendedName>
        <fullName evidence="11">DNA 3'-5' helicase</fullName>
        <ecNumber evidence="11">5.6.2.4</ecNumber>
    </recommendedName>
</protein>
<keyword evidence="7" id="KW-0862">Zinc</keyword>
<comment type="caution">
    <text evidence="14">The sequence shown here is derived from an EMBL/GenBank/DDBJ whole genome shotgun (WGS) entry which is preliminary data.</text>
</comment>
<dbReference type="InterPro" id="IPR041236">
    <property type="entry name" value="PriA_C"/>
</dbReference>
<dbReference type="GO" id="GO:0046872">
    <property type="term" value="F:metal ion binding"/>
    <property type="evidence" value="ECO:0007669"/>
    <property type="project" value="UniProtKB-KW"/>
</dbReference>
<dbReference type="GO" id="GO:0006310">
    <property type="term" value="P:DNA recombination"/>
    <property type="evidence" value="ECO:0007669"/>
    <property type="project" value="InterPro"/>
</dbReference>
<accession>X1RL52</accession>
<keyword evidence="6" id="KW-0347">Helicase</keyword>
<dbReference type="EC" id="5.6.2.4" evidence="11"/>
<dbReference type="PANTHER" id="PTHR30580">
    <property type="entry name" value="PRIMOSOMAL PROTEIN N"/>
    <property type="match status" value="1"/>
</dbReference>
<dbReference type="CDD" id="cd18804">
    <property type="entry name" value="SF2_C_priA"/>
    <property type="match status" value="1"/>
</dbReference>
<dbReference type="PROSITE" id="PS51192">
    <property type="entry name" value="HELICASE_ATP_BIND_1"/>
    <property type="match status" value="1"/>
</dbReference>
<dbReference type="Pfam" id="PF00271">
    <property type="entry name" value="Helicase_C"/>
    <property type="match status" value="1"/>
</dbReference>
<dbReference type="AlphaFoldDB" id="X1RL52"/>
<dbReference type="HAMAP" id="MF_00983">
    <property type="entry name" value="PriA"/>
    <property type="match status" value="1"/>
</dbReference>
<dbReference type="GO" id="GO:0016787">
    <property type="term" value="F:hydrolase activity"/>
    <property type="evidence" value="ECO:0007669"/>
    <property type="project" value="UniProtKB-KW"/>
</dbReference>